<keyword evidence="3" id="KW-0131">Cell cycle</keyword>
<feature type="region of interest" description="Disordered" evidence="5">
    <location>
        <begin position="1"/>
        <end position="246"/>
    </location>
</feature>
<keyword evidence="1" id="KW-0132">Cell division</keyword>
<dbReference type="Proteomes" id="UP000076738">
    <property type="component" value="Unassembled WGS sequence"/>
</dbReference>
<evidence type="ECO:0000256" key="3">
    <source>
        <dbReference type="ARBA" id="ARBA00023306"/>
    </source>
</evidence>
<feature type="compositionally biased region" description="Low complexity" evidence="5">
    <location>
        <begin position="237"/>
        <end position="246"/>
    </location>
</feature>
<evidence type="ECO:0000313" key="8">
    <source>
        <dbReference type="EMBL" id="KZO98498.1"/>
    </source>
</evidence>
<feature type="compositionally biased region" description="Basic and acidic residues" evidence="5">
    <location>
        <begin position="91"/>
        <end position="101"/>
    </location>
</feature>
<feature type="domain" description="Cyclin C-terminal" evidence="7">
    <location>
        <begin position="512"/>
        <end position="630"/>
    </location>
</feature>
<dbReference type="SUPFAM" id="SSF47954">
    <property type="entry name" value="Cyclin-like"/>
    <property type="match status" value="2"/>
</dbReference>
<organism evidence="8 9">
    <name type="scientific">Calocera viscosa (strain TUFC12733)</name>
    <dbReference type="NCBI Taxonomy" id="1330018"/>
    <lineage>
        <taxon>Eukaryota</taxon>
        <taxon>Fungi</taxon>
        <taxon>Dikarya</taxon>
        <taxon>Basidiomycota</taxon>
        <taxon>Agaricomycotina</taxon>
        <taxon>Dacrymycetes</taxon>
        <taxon>Dacrymycetales</taxon>
        <taxon>Dacrymycetaceae</taxon>
        <taxon>Calocera</taxon>
    </lineage>
</organism>
<dbReference type="PANTHER" id="PTHR10177">
    <property type="entry name" value="CYCLINS"/>
    <property type="match status" value="1"/>
</dbReference>
<sequence length="652" mass="71595">MAAVNRRTRGTRAHPVSDENAVPSLTAARSARAATAGTKDNLTGLRARAPSAGPSSKPVLTDVTKGTTAATTKKRTALGPVTNVGESRLGGIKEEGAEGSKKPVTKPSSTTTRTTLLARQRAGSTAGTTSRPASAEPSQPTAIRPPTRRTRSNTTSAPVEKPPPAAPVSDIPEETQGDEGDADAMEIDPPEVPSGLPVRPQVPRRASSRQSTAAPATTSLVPVAKSTSTAATRQPLRARTTAAVTTGAARPIAGNAAVRRSKVLVAPRPVIAPPPAVEEDEQDEGAPVKKRRTSSMDADETDAMQPRHPRAKVLETLVIQTREVKRKTVHTASASTSRSSAVVEEIINEKLEDLEDATAVQQNWEDLDEQDSGDPMMVSEYADEIFEYMRRCEMTSMPNPNYMDTQKELTWKFRDVLVDWLVQVHGSFRMLPETLFLCINIVDRFLSVRVVSLVKFQLVGVSALYLASKYEEMHCPTVSDLVKCCDAGYDDRSILQAEAYILKSINFDLSYPGPMSFLRRASKADDYDINSRTLAKYFIEMASLDWNLIAVPPSLASAASIWLARRILRRGHWTPTLVHYAGYTEDDIIPVAHKMVCYVLRERDEGIQHEHFAKKYSRKVYNKARQFIQEWAKGLTKMSVHQFDRLMTVEGY</sequence>
<dbReference type="InterPro" id="IPR048258">
    <property type="entry name" value="Cyclins_cyclin-box"/>
</dbReference>
<accession>A0A167P7M6</accession>
<feature type="compositionally biased region" description="Polar residues" evidence="5">
    <location>
        <begin position="122"/>
        <end position="141"/>
    </location>
</feature>
<evidence type="ECO:0000259" key="7">
    <source>
        <dbReference type="SMART" id="SM01332"/>
    </source>
</evidence>
<evidence type="ECO:0000256" key="1">
    <source>
        <dbReference type="ARBA" id="ARBA00022618"/>
    </source>
</evidence>
<feature type="compositionally biased region" description="Polar residues" evidence="5">
    <location>
        <begin position="208"/>
        <end position="232"/>
    </location>
</feature>
<dbReference type="InterPro" id="IPR039361">
    <property type="entry name" value="Cyclin"/>
</dbReference>
<dbReference type="InterPro" id="IPR004367">
    <property type="entry name" value="Cyclin_C-dom"/>
</dbReference>
<dbReference type="Pfam" id="PF02984">
    <property type="entry name" value="Cyclin_C"/>
    <property type="match status" value="1"/>
</dbReference>
<feature type="compositionally biased region" description="Basic residues" evidence="5">
    <location>
        <begin position="1"/>
        <end position="12"/>
    </location>
</feature>
<keyword evidence="2 4" id="KW-0195">Cyclin</keyword>
<dbReference type="InterPro" id="IPR013763">
    <property type="entry name" value="Cyclin-like_dom"/>
</dbReference>
<dbReference type="PROSITE" id="PS00292">
    <property type="entry name" value="CYCLINS"/>
    <property type="match status" value="1"/>
</dbReference>
<dbReference type="InterPro" id="IPR006671">
    <property type="entry name" value="Cyclin_N"/>
</dbReference>
<evidence type="ECO:0000256" key="5">
    <source>
        <dbReference type="SAM" id="MobiDB-lite"/>
    </source>
</evidence>
<dbReference type="Pfam" id="PF00134">
    <property type="entry name" value="Cyclin_N"/>
    <property type="match status" value="1"/>
</dbReference>
<feature type="domain" description="Cyclin-like" evidence="6">
    <location>
        <begin position="419"/>
        <end position="503"/>
    </location>
</feature>
<dbReference type="GO" id="GO:0051301">
    <property type="term" value="P:cell division"/>
    <property type="evidence" value="ECO:0007669"/>
    <property type="project" value="UniProtKB-KW"/>
</dbReference>
<comment type="similarity">
    <text evidence="4">Belongs to the cyclin family.</text>
</comment>
<dbReference type="SMART" id="SM00385">
    <property type="entry name" value="CYCLIN"/>
    <property type="match status" value="2"/>
</dbReference>
<reference evidence="8 9" key="1">
    <citation type="journal article" date="2016" name="Mol. Biol. Evol.">
        <title>Comparative Genomics of Early-Diverging Mushroom-Forming Fungi Provides Insights into the Origins of Lignocellulose Decay Capabilities.</title>
        <authorList>
            <person name="Nagy L.G."/>
            <person name="Riley R."/>
            <person name="Tritt A."/>
            <person name="Adam C."/>
            <person name="Daum C."/>
            <person name="Floudas D."/>
            <person name="Sun H."/>
            <person name="Yadav J.S."/>
            <person name="Pangilinan J."/>
            <person name="Larsson K.H."/>
            <person name="Matsuura K."/>
            <person name="Barry K."/>
            <person name="Labutti K."/>
            <person name="Kuo R."/>
            <person name="Ohm R.A."/>
            <person name="Bhattacharya S.S."/>
            <person name="Shirouzu T."/>
            <person name="Yoshinaga Y."/>
            <person name="Martin F.M."/>
            <person name="Grigoriev I.V."/>
            <person name="Hibbett D.S."/>
        </authorList>
    </citation>
    <scope>NUCLEOTIDE SEQUENCE [LARGE SCALE GENOMIC DNA]</scope>
    <source>
        <strain evidence="8 9">TUFC12733</strain>
    </source>
</reference>
<proteinExistence type="inferred from homology"/>
<evidence type="ECO:0000259" key="6">
    <source>
        <dbReference type="SMART" id="SM00385"/>
    </source>
</evidence>
<gene>
    <name evidence="8" type="ORF">CALVIDRAFT_535136</name>
</gene>
<dbReference type="SMART" id="SM01332">
    <property type="entry name" value="Cyclin_C"/>
    <property type="match status" value="1"/>
</dbReference>
<evidence type="ECO:0000256" key="4">
    <source>
        <dbReference type="RuleBase" id="RU000383"/>
    </source>
</evidence>
<feature type="compositionally biased region" description="Acidic residues" evidence="5">
    <location>
        <begin position="171"/>
        <end position="189"/>
    </location>
</feature>
<dbReference type="AlphaFoldDB" id="A0A167P7M6"/>
<dbReference type="FunFam" id="1.10.472.10:FF:000001">
    <property type="entry name" value="G2/mitotic-specific cyclin"/>
    <property type="match status" value="1"/>
</dbReference>
<dbReference type="OrthoDB" id="5590282at2759"/>
<dbReference type="STRING" id="1330018.A0A167P7M6"/>
<dbReference type="EMBL" id="KV417275">
    <property type="protein sequence ID" value="KZO98498.1"/>
    <property type="molecule type" value="Genomic_DNA"/>
</dbReference>
<feature type="domain" description="Cyclin-like" evidence="6">
    <location>
        <begin position="516"/>
        <end position="597"/>
    </location>
</feature>
<evidence type="ECO:0000256" key="2">
    <source>
        <dbReference type="ARBA" id="ARBA00023127"/>
    </source>
</evidence>
<name>A0A167P7M6_CALVF</name>
<dbReference type="InterPro" id="IPR036915">
    <property type="entry name" value="Cyclin-like_sf"/>
</dbReference>
<feature type="region of interest" description="Disordered" evidence="5">
    <location>
        <begin position="272"/>
        <end position="307"/>
    </location>
</feature>
<keyword evidence="9" id="KW-1185">Reference proteome</keyword>
<evidence type="ECO:0000313" key="9">
    <source>
        <dbReference type="Proteomes" id="UP000076738"/>
    </source>
</evidence>
<dbReference type="Gene3D" id="1.10.472.10">
    <property type="entry name" value="Cyclin-like"/>
    <property type="match status" value="2"/>
</dbReference>
<dbReference type="CDD" id="cd20512">
    <property type="entry name" value="CYCLIN_CLBs_yeast_rpt2"/>
    <property type="match status" value="1"/>
</dbReference>
<feature type="compositionally biased region" description="Low complexity" evidence="5">
    <location>
        <begin position="105"/>
        <end position="115"/>
    </location>
</feature>
<feature type="compositionally biased region" description="Low complexity" evidence="5">
    <location>
        <begin position="26"/>
        <end position="36"/>
    </location>
</feature>
<protein>
    <submittedName>
        <fullName evidence="8">Uncharacterized protein</fullName>
    </submittedName>
</protein>